<protein>
    <submittedName>
        <fullName evidence="1">Uncharacterized protein</fullName>
    </submittedName>
</protein>
<proteinExistence type="predicted"/>
<sequence>MVSALRDAVASQRGGDWGIGLPPSTFLPPVPEFPVLSGVYGHGAGLRSNEDLSYSSPAYYPSLAVSENFMLGQQRDQSPALSSLSGVSWSCGVPPSSQVPGTSFVTGGEEWPTTLASSSAPAPTQIVTEQQPPRVQGGTEPWKKYRGVRRRPWGKWAAEIRDPRKAARVWLGTFNTAEEAARAYDEAAFRFHGSRAKLNFTEEVQRGIHQPPPPAPHYPAVAPSTATGGVDSHDHSVGEYQGQPSSLSDRESPSPPL</sequence>
<evidence type="ECO:0000313" key="1">
    <source>
        <dbReference type="EMBL" id="KAI4389417.1"/>
    </source>
</evidence>
<comment type="caution">
    <text evidence="1">The sequence shown here is derived from an EMBL/GenBank/DDBJ whole genome shotgun (WGS) entry which is preliminary data.</text>
</comment>
<dbReference type="EMBL" id="CM042880">
    <property type="protein sequence ID" value="KAI4389417.1"/>
    <property type="molecule type" value="Genomic_DNA"/>
</dbReference>
<name>A0ACB9SF65_9MYRT</name>
<evidence type="ECO:0000313" key="2">
    <source>
        <dbReference type="Proteomes" id="UP001057402"/>
    </source>
</evidence>
<keyword evidence="2" id="KW-1185">Reference proteome</keyword>
<reference evidence="2" key="1">
    <citation type="journal article" date="2023" name="Front. Plant Sci.">
        <title>Chromosomal-level genome assembly of Melastoma candidum provides insights into trichome evolution.</title>
        <authorList>
            <person name="Zhong Y."/>
            <person name="Wu W."/>
            <person name="Sun C."/>
            <person name="Zou P."/>
            <person name="Liu Y."/>
            <person name="Dai S."/>
            <person name="Zhou R."/>
        </authorList>
    </citation>
    <scope>NUCLEOTIDE SEQUENCE [LARGE SCALE GENOMIC DNA]</scope>
</reference>
<dbReference type="Proteomes" id="UP001057402">
    <property type="component" value="Chromosome 1"/>
</dbReference>
<organism evidence="1 2">
    <name type="scientific">Melastoma candidum</name>
    <dbReference type="NCBI Taxonomy" id="119954"/>
    <lineage>
        <taxon>Eukaryota</taxon>
        <taxon>Viridiplantae</taxon>
        <taxon>Streptophyta</taxon>
        <taxon>Embryophyta</taxon>
        <taxon>Tracheophyta</taxon>
        <taxon>Spermatophyta</taxon>
        <taxon>Magnoliopsida</taxon>
        <taxon>eudicotyledons</taxon>
        <taxon>Gunneridae</taxon>
        <taxon>Pentapetalae</taxon>
        <taxon>rosids</taxon>
        <taxon>malvids</taxon>
        <taxon>Myrtales</taxon>
        <taxon>Melastomataceae</taxon>
        <taxon>Melastomatoideae</taxon>
        <taxon>Melastomateae</taxon>
        <taxon>Melastoma</taxon>
    </lineage>
</organism>
<accession>A0ACB9SF65</accession>
<gene>
    <name evidence="1" type="ORF">MLD38_001645</name>
</gene>